<evidence type="ECO:0000313" key="1">
    <source>
        <dbReference type="EMBL" id="GAL16638.1"/>
    </source>
</evidence>
<dbReference type="Proteomes" id="UP000029228">
    <property type="component" value="Unassembled WGS sequence"/>
</dbReference>
<dbReference type="AlphaFoldDB" id="A0A090RQ04"/>
<accession>A0A090RQ04</accession>
<protein>
    <submittedName>
        <fullName evidence="1">Uncharacterized protein</fullName>
    </submittedName>
</protein>
<reference evidence="1 2" key="2">
    <citation type="submission" date="2014-09" db="EMBL/GenBank/DDBJ databases">
        <authorList>
            <consortium name="NBRP consortium"/>
            <person name="Sawabe T."/>
            <person name="Meirelles P."/>
            <person name="Nakanishi M."/>
            <person name="Sayaka M."/>
            <person name="Hattori M."/>
            <person name="Ohkuma M."/>
        </authorList>
    </citation>
    <scope>NUCLEOTIDE SEQUENCE [LARGE SCALE GENOMIC DNA]</scope>
    <source>
        <strain evidence="2">JCM19235</strain>
    </source>
</reference>
<organism evidence="1 2">
    <name type="scientific">Vibrio maritimus</name>
    <dbReference type="NCBI Taxonomy" id="990268"/>
    <lineage>
        <taxon>Bacteria</taxon>
        <taxon>Pseudomonadati</taxon>
        <taxon>Pseudomonadota</taxon>
        <taxon>Gammaproteobacteria</taxon>
        <taxon>Vibrionales</taxon>
        <taxon>Vibrionaceae</taxon>
        <taxon>Vibrio</taxon>
    </lineage>
</organism>
<comment type="caution">
    <text evidence="1">The sequence shown here is derived from an EMBL/GenBank/DDBJ whole genome shotgun (WGS) entry which is preliminary data.</text>
</comment>
<evidence type="ECO:0000313" key="2">
    <source>
        <dbReference type="Proteomes" id="UP000029228"/>
    </source>
</evidence>
<proteinExistence type="predicted"/>
<name>A0A090RQ04_9VIBR</name>
<reference evidence="1 2" key="1">
    <citation type="submission" date="2014-09" db="EMBL/GenBank/DDBJ databases">
        <title>Vibrio maritimus JCM 19235. (C45) whole genome shotgun sequence.</title>
        <authorList>
            <person name="Sawabe T."/>
            <person name="Meirelles P."/>
            <person name="Nakanishi M."/>
            <person name="Sayaka M."/>
            <person name="Hattori M."/>
            <person name="Ohkuma M."/>
        </authorList>
    </citation>
    <scope>NUCLEOTIDE SEQUENCE [LARGE SCALE GENOMIC DNA]</scope>
    <source>
        <strain evidence="2">JCM19235</strain>
    </source>
</reference>
<keyword evidence="2" id="KW-1185">Reference proteome</keyword>
<gene>
    <name evidence="1" type="ORF">JCM19235_5187</name>
</gene>
<sequence>MSIFELVDVTSSDFQHGLWDSDVYLVNEVVSPIPPKVVMPKFVGV</sequence>
<dbReference type="EMBL" id="BBMR01000001">
    <property type="protein sequence ID" value="GAL16638.1"/>
    <property type="molecule type" value="Genomic_DNA"/>
</dbReference>